<feature type="domain" description="Peptidase S9 prolyl oligopeptidase catalytic" evidence="1">
    <location>
        <begin position="416"/>
        <end position="484"/>
    </location>
</feature>
<dbReference type="Bgee" id="ENSACAG00000014120">
    <property type="expression patterns" value="Expressed in skeletal muscle tissue and 5 other cell types or tissues"/>
</dbReference>
<organism evidence="3 4">
    <name type="scientific">Anolis carolinensis</name>
    <name type="common">Green anole</name>
    <name type="synonym">American chameleon</name>
    <dbReference type="NCBI Taxonomy" id="28377"/>
    <lineage>
        <taxon>Eukaryota</taxon>
        <taxon>Metazoa</taxon>
        <taxon>Chordata</taxon>
        <taxon>Craniata</taxon>
        <taxon>Vertebrata</taxon>
        <taxon>Euteleostomi</taxon>
        <taxon>Lepidosauria</taxon>
        <taxon>Squamata</taxon>
        <taxon>Bifurcata</taxon>
        <taxon>Unidentata</taxon>
        <taxon>Episquamata</taxon>
        <taxon>Toxicofera</taxon>
        <taxon>Iguania</taxon>
        <taxon>Dactyloidae</taxon>
        <taxon>Anolis</taxon>
    </lineage>
</organism>
<dbReference type="InterPro" id="IPR002469">
    <property type="entry name" value="Peptidase_S9B_N"/>
</dbReference>
<dbReference type="Ensembl" id="ENSACAT00000056582.1">
    <property type="protein sequence ID" value="ENSACAP00000024842.1"/>
    <property type="gene ID" value="ENSACAG00000014120.4"/>
</dbReference>
<reference evidence="3" key="1">
    <citation type="submission" date="2009-12" db="EMBL/GenBank/DDBJ databases">
        <title>The Genome Sequence of Anolis carolinensis (Green Anole Lizard).</title>
        <authorList>
            <consortium name="The Genome Sequencing Platform"/>
            <person name="Di Palma F."/>
            <person name="Alfoldi J."/>
            <person name="Heiman D."/>
            <person name="Young S."/>
            <person name="Grabherr M."/>
            <person name="Johnson J."/>
            <person name="Lander E.S."/>
            <person name="Lindblad-Toh K."/>
        </authorList>
    </citation>
    <scope>NUCLEOTIDE SEQUENCE [LARGE SCALE GENOMIC DNA]</scope>
    <source>
        <strain evidence="3">JBL SC #1</strain>
    </source>
</reference>
<dbReference type="Proteomes" id="UP000001646">
    <property type="component" value="Unplaced"/>
</dbReference>
<proteinExistence type="predicted"/>
<reference evidence="3" key="3">
    <citation type="submission" date="2025-09" db="UniProtKB">
        <authorList>
            <consortium name="Ensembl"/>
        </authorList>
    </citation>
    <scope>IDENTIFICATION</scope>
</reference>
<evidence type="ECO:0000313" key="3">
    <source>
        <dbReference type="Ensembl" id="ENSACAP00000024842.1"/>
    </source>
</evidence>
<dbReference type="Gene3D" id="3.40.50.1820">
    <property type="entry name" value="alpha/beta hydrolase"/>
    <property type="match status" value="2"/>
</dbReference>
<dbReference type="GO" id="GO:0006508">
    <property type="term" value="P:proteolysis"/>
    <property type="evidence" value="ECO:0007669"/>
    <property type="project" value="InterPro"/>
</dbReference>
<evidence type="ECO:0000259" key="2">
    <source>
        <dbReference type="Pfam" id="PF00930"/>
    </source>
</evidence>
<feature type="domain" description="Dipeptidylpeptidase IV N-terminal" evidence="2">
    <location>
        <begin position="23"/>
        <end position="332"/>
    </location>
</feature>
<name>A0A803SPF2_ANOCA</name>
<accession>A0A803SPF2</accession>
<evidence type="ECO:0000313" key="4">
    <source>
        <dbReference type="Proteomes" id="UP000001646"/>
    </source>
</evidence>
<dbReference type="SUPFAM" id="SSF82171">
    <property type="entry name" value="DPP6 N-terminal domain-like"/>
    <property type="match status" value="1"/>
</dbReference>
<dbReference type="PANTHER" id="PTHR11731">
    <property type="entry name" value="PROTEASE FAMILY S9B,C DIPEPTIDYL-PEPTIDASE IV-RELATED"/>
    <property type="match status" value="1"/>
</dbReference>
<feature type="domain" description="Peptidase S9 prolyl oligopeptidase catalytic" evidence="1">
    <location>
        <begin position="508"/>
        <end position="581"/>
    </location>
</feature>
<dbReference type="GeneTree" id="ENSGT00940000165362"/>
<dbReference type="InterPro" id="IPR050278">
    <property type="entry name" value="Serine_Prot_S9B/DPPIV"/>
</dbReference>
<dbReference type="GO" id="GO:0008236">
    <property type="term" value="F:serine-type peptidase activity"/>
    <property type="evidence" value="ECO:0007669"/>
    <property type="project" value="InterPro"/>
</dbReference>
<dbReference type="PANTHER" id="PTHR11731:SF136">
    <property type="entry name" value="PROLYL ENDOPEPTIDASE FAP"/>
    <property type="match status" value="1"/>
</dbReference>
<keyword evidence="4" id="KW-1185">Reference proteome</keyword>
<evidence type="ECO:0000259" key="1">
    <source>
        <dbReference type="Pfam" id="PF00326"/>
    </source>
</evidence>
<dbReference type="SUPFAM" id="SSF53474">
    <property type="entry name" value="alpha/beta-Hydrolases"/>
    <property type="match status" value="1"/>
</dbReference>
<sequence length="584" mass="67833">LHNVESGQSVILLTNSTLLWRYSYTAYVYQNNIYLKQDPREPAIQITENGYWNQIFNGIPDWRKMLAVKYALWWSPNAKNVAYLQFNDTEIPVIEYSYYGDSQYPRKITFPYPKAGAKNPTVRVFVIDTTNPEHFGPKEIFAPATIASSDHYVTWITWATDNRICVQWLKRVQNFSVSAICDYNDRSRSWTCPENQQHIEESHTGWAGGFFVSAPYFTSDATSYYKIYSDGDGYKHIHYVKDSVDKATQITSGKWEAIYIYKVTDNEIFYSSNEFEGYPGRRNIYKIDLRRNPVTKQCITCHLRKERCQYYGARFSYNANYYALLCYGPGMPISTIYENRYDREIKVLEDNRDLDTALQKIRMPTVEIDKFEVDGITLWYKMLLPPRFDKSKKYPLLIQVYAGPCSQNVKHTFGVTWLTYLASKEEIVVALVDGRGTAFQGDKMMHAVYRKLGVYEVEDQISAVRKFIDMGFIDEKRIAIWGWSPILLCLATTEWLIVSPTLQNSTVMARAENFHNVDYLLIHGTADDNVHFQNSAQISKALVNAQVDFQAMWYADENHAIPGLSLKHLYIHMTHFLKQCFSLP</sequence>
<dbReference type="Pfam" id="PF00930">
    <property type="entry name" value="DPPIV_N"/>
    <property type="match status" value="1"/>
</dbReference>
<dbReference type="Gene3D" id="2.140.10.30">
    <property type="entry name" value="Dipeptidylpeptidase IV, N-terminal domain"/>
    <property type="match status" value="1"/>
</dbReference>
<evidence type="ECO:0008006" key="5">
    <source>
        <dbReference type="Google" id="ProtNLM"/>
    </source>
</evidence>
<dbReference type="AlphaFoldDB" id="A0A803SPF2"/>
<protein>
    <recommendedName>
        <fullName evidence="5">Fibroblast activation protein alpha</fullName>
    </recommendedName>
</protein>
<dbReference type="InterPro" id="IPR029058">
    <property type="entry name" value="AB_hydrolase_fold"/>
</dbReference>
<dbReference type="Pfam" id="PF00326">
    <property type="entry name" value="Peptidase_S9"/>
    <property type="match status" value="2"/>
</dbReference>
<reference evidence="3" key="2">
    <citation type="submission" date="2025-08" db="UniProtKB">
        <authorList>
            <consortium name="Ensembl"/>
        </authorList>
    </citation>
    <scope>IDENTIFICATION</scope>
</reference>
<dbReference type="InterPro" id="IPR001375">
    <property type="entry name" value="Peptidase_S9_cat"/>
</dbReference>